<dbReference type="GO" id="GO:0000428">
    <property type="term" value="C:DNA-directed RNA polymerase complex"/>
    <property type="evidence" value="ECO:0007669"/>
    <property type="project" value="UniProtKB-KW"/>
</dbReference>
<dbReference type="Proteomes" id="UP000297225">
    <property type="component" value="Unassembled WGS sequence"/>
</dbReference>
<keyword evidence="12" id="KW-1185">Reference proteome</keyword>
<keyword evidence="5" id="KW-0805">Transcription regulation</keyword>
<dbReference type="RefSeq" id="WP_134849905.1">
    <property type="nucleotide sequence ID" value="NZ_CP197400.1"/>
</dbReference>
<dbReference type="Gene3D" id="1.10.10.60">
    <property type="entry name" value="Homeodomain-like"/>
    <property type="match status" value="1"/>
</dbReference>
<organism evidence="11 12">
    <name type="scientific">Porphyromonas levii</name>
    <dbReference type="NCBI Taxonomy" id="28114"/>
    <lineage>
        <taxon>Bacteria</taxon>
        <taxon>Pseudomonadati</taxon>
        <taxon>Bacteroidota</taxon>
        <taxon>Bacteroidia</taxon>
        <taxon>Bacteroidales</taxon>
        <taxon>Porphyromonadaceae</taxon>
        <taxon>Porphyromonas</taxon>
    </lineage>
</organism>
<keyword evidence="7" id="KW-0238">DNA-binding</keyword>
<dbReference type="PRINTS" id="PR00045">
    <property type="entry name" value="SIGMA54FCT"/>
</dbReference>
<dbReference type="AlphaFoldDB" id="A0A4Y8WNR2"/>
<dbReference type="GeneID" id="66798081"/>
<dbReference type="Pfam" id="PF04552">
    <property type="entry name" value="Sigma54_DBD"/>
    <property type="match status" value="1"/>
</dbReference>
<evidence type="ECO:0000313" key="12">
    <source>
        <dbReference type="Proteomes" id="UP000297225"/>
    </source>
</evidence>
<feature type="domain" description="RNA polymerase sigma factor 54 DNA-binding" evidence="9">
    <location>
        <begin position="324"/>
        <end position="482"/>
    </location>
</feature>
<feature type="domain" description="RNA polymerase sigma factor 54 core-binding" evidence="10">
    <location>
        <begin position="108"/>
        <end position="300"/>
    </location>
</feature>
<dbReference type="GO" id="GO:0003677">
    <property type="term" value="F:DNA binding"/>
    <property type="evidence" value="ECO:0007669"/>
    <property type="project" value="UniProtKB-KW"/>
</dbReference>
<dbReference type="InterPro" id="IPR038709">
    <property type="entry name" value="RpoN_core-bd_sf"/>
</dbReference>
<keyword evidence="3" id="KW-0808">Transferase</keyword>
<evidence type="ECO:0000313" key="11">
    <source>
        <dbReference type="EMBL" id="TFH94562.1"/>
    </source>
</evidence>
<dbReference type="InterPro" id="IPR007634">
    <property type="entry name" value="RNA_pol_sigma_54_DNA-bd"/>
</dbReference>
<dbReference type="STRING" id="1122973.GCA_000379925_01825"/>
<dbReference type="Pfam" id="PF00309">
    <property type="entry name" value="Sigma54_AID"/>
    <property type="match status" value="1"/>
</dbReference>
<proteinExistence type="inferred from homology"/>
<dbReference type="GO" id="GO:0016987">
    <property type="term" value="F:sigma factor activity"/>
    <property type="evidence" value="ECO:0007669"/>
    <property type="project" value="UniProtKB-KW"/>
</dbReference>
<evidence type="ECO:0000256" key="8">
    <source>
        <dbReference type="ARBA" id="ARBA00023163"/>
    </source>
</evidence>
<evidence type="ECO:0000259" key="10">
    <source>
        <dbReference type="Pfam" id="PF04963"/>
    </source>
</evidence>
<evidence type="ECO:0000256" key="1">
    <source>
        <dbReference type="ARBA" id="ARBA00008798"/>
    </source>
</evidence>
<dbReference type="PROSITE" id="PS00718">
    <property type="entry name" value="SIGMA54_2"/>
    <property type="match status" value="1"/>
</dbReference>
<evidence type="ECO:0000259" key="9">
    <source>
        <dbReference type="Pfam" id="PF04552"/>
    </source>
</evidence>
<evidence type="ECO:0000256" key="6">
    <source>
        <dbReference type="ARBA" id="ARBA00023082"/>
    </source>
</evidence>
<sequence length="484" mass="54654">MSDKGGSSQLKQKLSQNLSTWQIQVMNMVMLPHAELAEKVKQELIENPALEEGSSEEPMTEGEEIDMGDGLSAEELSIGDYADIDDVPETTLRRYYEGQKSASEIPFAEEQSLQEMLNGQLPLTPLNSEEQGIASFLVGSLDEDGYLRRSLQGISDDLAIYQGVDAPVEQLEYLLDIIQGLEPAGVGARSLNECLLLQLKRRKPTPEVVLAKQLIEKHFEELSKKQLQKLAEKLGVEEDLLMRAIQIITNLNPSPGLDFSSKLQDSLMTVIPDFEVTERDGELMVTLNNGDIPEVRVSREFEEQLKEYTDGEGTKSAQEREVNQFVKQKLSDARGFVEMIKQRNNTMITTMMAIVELQRDYFLSGDISLLRPMILQDIADRVGYDVSTISRVTSTKYVQTDFGIFPIKQLFSEGITRDDGEEVTTRSVKELLKRLIEEEDKQAPLSDETLKHQLKSHGFDVARRTIAKYRDSMGIPIARLRKDW</sequence>
<name>A0A4Y8WNR2_9PORP</name>
<comment type="caution">
    <text evidence="11">The sequence shown here is derived from an EMBL/GenBank/DDBJ whole genome shotgun (WGS) entry which is preliminary data.</text>
</comment>
<dbReference type="NCBIfam" id="TIGR02395">
    <property type="entry name" value="rpoN_sigma"/>
    <property type="match status" value="1"/>
</dbReference>
<dbReference type="EMBL" id="SPNC01000107">
    <property type="protein sequence ID" value="TFH94562.1"/>
    <property type="molecule type" value="Genomic_DNA"/>
</dbReference>
<comment type="similarity">
    <text evidence="1">Belongs to the sigma-54 factor family.</text>
</comment>
<dbReference type="Pfam" id="PF04963">
    <property type="entry name" value="Sigma54_CBD"/>
    <property type="match status" value="1"/>
</dbReference>
<keyword evidence="6" id="KW-0731">Sigma factor</keyword>
<evidence type="ECO:0000256" key="2">
    <source>
        <dbReference type="ARBA" id="ARBA00022478"/>
    </source>
</evidence>
<dbReference type="Gene3D" id="1.10.10.1330">
    <property type="entry name" value="RNA polymerase sigma-54 factor, core-binding domain"/>
    <property type="match status" value="1"/>
</dbReference>
<dbReference type="PANTHER" id="PTHR32248:SF4">
    <property type="entry name" value="RNA POLYMERASE SIGMA-54 FACTOR"/>
    <property type="match status" value="1"/>
</dbReference>
<evidence type="ECO:0000256" key="5">
    <source>
        <dbReference type="ARBA" id="ARBA00023015"/>
    </source>
</evidence>
<evidence type="ECO:0000256" key="7">
    <source>
        <dbReference type="ARBA" id="ARBA00023125"/>
    </source>
</evidence>
<accession>A0A4Y8WNR2</accession>
<keyword evidence="2" id="KW-0240">DNA-directed RNA polymerase</keyword>
<gene>
    <name evidence="11" type="primary">rpoN</name>
    <name evidence="11" type="ORF">E4P47_06935</name>
</gene>
<protein>
    <submittedName>
        <fullName evidence="11">RNA polymerase factor sigma-54</fullName>
    </submittedName>
</protein>
<reference evidence="11 12" key="1">
    <citation type="submission" date="2019-03" db="EMBL/GenBank/DDBJ databases">
        <title>Porphyromonas levii Isolated from the Uterus of Dairy Cows.</title>
        <authorList>
            <person name="Francis A.M."/>
        </authorList>
    </citation>
    <scope>NUCLEOTIDE SEQUENCE [LARGE SCALE GENOMIC DNA]</scope>
    <source>
        <strain evidence="11 12">AF5678</strain>
    </source>
</reference>
<dbReference type="PIRSF" id="PIRSF000774">
    <property type="entry name" value="RpoN"/>
    <property type="match status" value="1"/>
</dbReference>
<dbReference type="InterPro" id="IPR007046">
    <property type="entry name" value="RNA_pol_sigma_54_core-bd"/>
</dbReference>
<keyword evidence="4" id="KW-0548">Nucleotidyltransferase</keyword>
<evidence type="ECO:0000256" key="3">
    <source>
        <dbReference type="ARBA" id="ARBA00022679"/>
    </source>
</evidence>
<dbReference type="OrthoDB" id="9814402at2"/>
<dbReference type="GO" id="GO:0001216">
    <property type="term" value="F:DNA-binding transcription activator activity"/>
    <property type="evidence" value="ECO:0007669"/>
    <property type="project" value="InterPro"/>
</dbReference>
<dbReference type="InterPro" id="IPR000394">
    <property type="entry name" value="RNA_pol_sigma_54"/>
</dbReference>
<dbReference type="GO" id="GO:0016779">
    <property type="term" value="F:nucleotidyltransferase activity"/>
    <property type="evidence" value="ECO:0007669"/>
    <property type="project" value="UniProtKB-KW"/>
</dbReference>
<dbReference type="GO" id="GO:0006352">
    <property type="term" value="P:DNA-templated transcription initiation"/>
    <property type="evidence" value="ECO:0007669"/>
    <property type="project" value="InterPro"/>
</dbReference>
<dbReference type="PROSITE" id="PS50044">
    <property type="entry name" value="SIGMA54_3"/>
    <property type="match status" value="1"/>
</dbReference>
<dbReference type="PANTHER" id="PTHR32248">
    <property type="entry name" value="RNA POLYMERASE SIGMA-54 FACTOR"/>
    <property type="match status" value="1"/>
</dbReference>
<evidence type="ECO:0000256" key="4">
    <source>
        <dbReference type="ARBA" id="ARBA00022695"/>
    </source>
</evidence>
<keyword evidence="8" id="KW-0804">Transcription</keyword>